<proteinExistence type="predicted"/>
<comment type="caution">
    <text evidence="1">The sequence shown here is derived from an EMBL/GenBank/DDBJ whole genome shotgun (WGS) entry which is preliminary data.</text>
</comment>
<dbReference type="AlphaFoldDB" id="A0A8S1GXU8"/>
<dbReference type="OrthoDB" id="16434at2759"/>
<dbReference type="EMBL" id="CAJGYM010000007">
    <property type="protein sequence ID" value="CAD6187772.1"/>
    <property type="molecule type" value="Genomic_DNA"/>
</dbReference>
<gene>
    <name evidence="1" type="ORF">CAUJ_LOCUS3691</name>
</gene>
<keyword evidence="2" id="KW-1185">Reference proteome</keyword>
<protein>
    <submittedName>
        <fullName evidence="1">Uncharacterized protein</fullName>
    </submittedName>
</protein>
<name>A0A8S1GXU8_9PELO</name>
<dbReference type="Proteomes" id="UP000835052">
    <property type="component" value="Unassembled WGS sequence"/>
</dbReference>
<accession>A0A8S1GXU8</accession>
<evidence type="ECO:0000313" key="1">
    <source>
        <dbReference type="EMBL" id="CAD6187772.1"/>
    </source>
</evidence>
<organism evidence="1 2">
    <name type="scientific">Caenorhabditis auriculariae</name>
    <dbReference type="NCBI Taxonomy" id="2777116"/>
    <lineage>
        <taxon>Eukaryota</taxon>
        <taxon>Metazoa</taxon>
        <taxon>Ecdysozoa</taxon>
        <taxon>Nematoda</taxon>
        <taxon>Chromadorea</taxon>
        <taxon>Rhabditida</taxon>
        <taxon>Rhabditina</taxon>
        <taxon>Rhabditomorpha</taxon>
        <taxon>Rhabditoidea</taxon>
        <taxon>Rhabditidae</taxon>
        <taxon>Peloderinae</taxon>
        <taxon>Caenorhabditis</taxon>
    </lineage>
</organism>
<sequence length="98" mass="10962">MLAKNAAKKNGLDVDSVATRAPLKPCIDPEFEHLAPFMRSAEPETKSSSIYDEVDPRTILDFYGDELPTKVEAWNVGPATFTPRFNSTEMRTRVQSSE</sequence>
<evidence type="ECO:0000313" key="2">
    <source>
        <dbReference type="Proteomes" id="UP000835052"/>
    </source>
</evidence>
<reference evidence="1" key="1">
    <citation type="submission" date="2020-10" db="EMBL/GenBank/DDBJ databases">
        <authorList>
            <person name="Kikuchi T."/>
        </authorList>
    </citation>
    <scope>NUCLEOTIDE SEQUENCE</scope>
    <source>
        <strain evidence="1">NKZ352</strain>
    </source>
</reference>